<dbReference type="Pfam" id="PF10992">
    <property type="entry name" value="Epiplasmin"/>
    <property type="match status" value="1"/>
</dbReference>
<dbReference type="AlphaFoldDB" id="A0A8S1TG96"/>
<dbReference type="OMA" id="TTAPQYQ"/>
<evidence type="ECO:0000256" key="1">
    <source>
        <dbReference type="SAM" id="MobiDB-lite"/>
    </source>
</evidence>
<dbReference type="Proteomes" id="UP000683925">
    <property type="component" value="Unassembled WGS sequence"/>
</dbReference>
<evidence type="ECO:0000313" key="2">
    <source>
        <dbReference type="EMBL" id="CAD8150773.1"/>
    </source>
</evidence>
<feature type="region of interest" description="Disordered" evidence="1">
    <location>
        <begin position="284"/>
        <end position="304"/>
    </location>
</feature>
<organism evidence="2 3">
    <name type="scientific">Paramecium octaurelia</name>
    <dbReference type="NCBI Taxonomy" id="43137"/>
    <lineage>
        <taxon>Eukaryota</taxon>
        <taxon>Sar</taxon>
        <taxon>Alveolata</taxon>
        <taxon>Ciliophora</taxon>
        <taxon>Intramacronucleata</taxon>
        <taxon>Oligohymenophorea</taxon>
        <taxon>Peniculida</taxon>
        <taxon>Parameciidae</taxon>
        <taxon>Paramecium</taxon>
    </lineage>
</organism>
<dbReference type="InterPro" id="IPR021258">
    <property type="entry name" value="Epiplasmin"/>
</dbReference>
<dbReference type="OrthoDB" id="310600at2759"/>
<feature type="compositionally biased region" description="Basic and acidic residues" evidence="1">
    <location>
        <begin position="7"/>
        <end position="21"/>
    </location>
</feature>
<dbReference type="EMBL" id="CAJJDP010000024">
    <property type="protein sequence ID" value="CAD8150773.1"/>
    <property type="molecule type" value="Genomic_DNA"/>
</dbReference>
<proteinExistence type="predicted"/>
<gene>
    <name evidence="2" type="ORF">POCTA_138.1.T0240128</name>
</gene>
<comment type="caution">
    <text evidence="2">The sequence shown here is derived from an EMBL/GenBank/DDBJ whole genome shotgun (WGS) entry which is preliminary data.</text>
</comment>
<keyword evidence="3" id="KW-1185">Reference proteome</keyword>
<accession>A0A8S1TG96</accession>
<feature type="compositionally biased region" description="Low complexity" evidence="1">
    <location>
        <begin position="39"/>
        <end position="61"/>
    </location>
</feature>
<evidence type="ECO:0000313" key="3">
    <source>
        <dbReference type="Proteomes" id="UP000683925"/>
    </source>
</evidence>
<protein>
    <submittedName>
        <fullName evidence="2">Uncharacterized protein</fullName>
    </submittedName>
</protein>
<sequence>MSSIPELRAREDPQSQGSEKRFRFKGKQIIFIKQMSNRPPTQQPGQPATTAPQQQPQWNPTFSPPRAYQAPVQLQSPAYIPQYYTQPVAQSFVAPPVVQQPVVYQQPVVTQSVVAQPVVTQPVVQQQPIIKGESRVEYIPYEKSVIEYEEVRQKIQVPREKYVTEYQAIEYQTEYVPQVFYDKVTEYVAVDRYQERVEYYPVERQVVHQPQIQTVAQPIVQQSYVAQPVVTQSYVAQPVVQQSYVTQTVPVVSQPIQYAQYPQYAQPATQTIYGPPVPIGNGPIPASQLPAAVKTGQFQQTPQK</sequence>
<reference evidence="2" key="1">
    <citation type="submission" date="2021-01" db="EMBL/GenBank/DDBJ databases">
        <authorList>
            <consortium name="Genoscope - CEA"/>
            <person name="William W."/>
        </authorList>
    </citation>
    <scope>NUCLEOTIDE SEQUENCE</scope>
</reference>
<name>A0A8S1TG96_PAROT</name>
<feature type="region of interest" description="Disordered" evidence="1">
    <location>
        <begin position="1"/>
        <end position="67"/>
    </location>
</feature>